<keyword evidence="2" id="KW-1185">Reference proteome</keyword>
<evidence type="ECO:0000313" key="2">
    <source>
        <dbReference type="Proteomes" id="UP000315010"/>
    </source>
</evidence>
<reference evidence="1 2" key="1">
    <citation type="submission" date="2019-02" db="EMBL/GenBank/DDBJ databases">
        <title>Deep-cultivation of Planctomycetes and their phenomic and genomic characterization uncovers novel biology.</title>
        <authorList>
            <person name="Wiegand S."/>
            <person name="Jogler M."/>
            <person name="Boedeker C."/>
            <person name="Pinto D."/>
            <person name="Vollmers J."/>
            <person name="Rivas-Marin E."/>
            <person name="Kohn T."/>
            <person name="Peeters S.H."/>
            <person name="Heuer A."/>
            <person name="Rast P."/>
            <person name="Oberbeckmann S."/>
            <person name="Bunk B."/>
            <person name="Jeske O."/>
            <person name="Meyerdierks A."/>
            <person name="Storesund J.E."/>
            <person name="Kallscheuer N."/>
            <person name="Luecker S."/>
            <person name="Lage O.M."/>
            <person name="Pohl T."/>
            <person name="Merkel B.J."/>
            <person name="Hornburger P."/>
            <person name="Mueller R.-W."/>
            <person name="Bruemmer F."/>
            <person name="Labrenz M."/>
            <person name="Spormann A.M."/>
            <person name="Op Den Camp H."/>
            <person name="Overmann J."/>
            <person name="Amann R."/>
            <person name="Jetten M.S.M."/>
            <person name="Mascher T."/>
            <person name="Medema M.H."/>
            <person name="Devos D.P."/>
            <person name="Kaster A.-K."/>
            <person name="Ovreas L."/>
            <person name="Rohde M."/>
            <person name="Galperin M.Y."/>
            <person name="Jogler C."/>
        </authorList>
    </citation>
    <scope>NUCLEOTIDE SEQUENCE [LARGE SCALE GENOMIC DNA]</scope>
    <source>
        <strain evidence="1 2">CA13</strain>
    </source>
</reference>
<protein>
    <submittedName>
        <fullName evidence="1">Uncharacterized protein</fullName>
    </submittedName>
</protein>
<name>A0A5C5YYL9_9BACT</name>
<dbReference type="Proteomes" id="UP000315010">
    <property type="component" value="Unassembled WGS sequence"/>
</dbReference>
<gene>
    <name evidence="1" type="ORF">CA13_11830</name>
</gene>
<proteinExistence type="predicted"/>
<sequence>MTVRQALCEDAVLWSFLGCMDAQGSSRRKLFREAAEPFDLLASNHRICVSLVGKSRVEKGRVNESKYERELFQAWEGTVATQRS</sequence>
<comment type="caution">
    <text evidence="1">The sequence shown here is derived from an EMBL/GenBank/DDBJ whole genome shotgun (WGS) entry which is preliminary data.</text>
</comment>
<organism evidence="1 2">
    <name type="scientific">Novipirellula herctigrandis</name>
    <dbReference type="NCBI Taxonomy" id="2527986"/>
    <lineage>
        <taxon>Bacteria</taxon>
        <taxon>Pseudomonadati</taxon>
        <taxon>Planctomycetota</taxon>
        <taxon>Planctomycetia</taxon>
        <taxon>Pirellulales</taxon>
        <taxon>Pirellulaceae</taxon>
        <taxon>Novipirellula</taxon>
    </lineage>
</organism>
<evidence type="ECO:0000313" key="1">
    <source>
        <dbReference type="EMBL" id="TWT79776.1"/>
    </source>
</evidence>
<dbReference type="EMBL" id="SJPJ01000001">
    <property type="protein sequence ID" value="TWT79776.1"/>
    <property type="molecule type" value="Genomic_DNA"/>
</dbReference>
<accession>A0A5C5YYL9</accession>
<dbReference type="AlphaFoldDB" id="A0A5C5YYL9"/>